<keyword evidence="3" id="KW-1185">Reference proteome</keyword>
<dbReference type="EMBL" id="SEYY01020133">
    <property type="protein sequence ID" value="KAB7497571.1"/>
    <property type="molecule type" value="Genomic_DNA"/>
</dbReference>
<evidence type="ECO:0000313" key="3">
    <source>
        <dbReference type="Proteomes" id="UP000326759"/>
    </source>
</evidence>
<proteinExistence type="predicted"/>
<organism evidence="2 3">
    <name type="scientific">Armadillidium nasatum</name>
    <dbReference type="NCBI Taxonomy" id="96803"/>
    <lineage>
        <taxon>Eukaryota</taxon>
        <taxon>Metazoa</taxon>
        <taxon>Ecdysozoa</taxon>
        <taxon>Arthropoda</taxon>
        <taxon>Crustacea</taxon>
        <taxon>Multicrustacea</taxon>
        <taxon>Malacostraca</taxon>
        <taxon>Eumalacostraca</taxon>
        <taxon>Peracarida</taxon>
        <taxon>Isopoda</taxon>
        <taxon>Oniscidea</taxon>
        <taxon>Crinocheta</taxon>
        <taxon>Armadillidiidae</taxon>
        <taxon>Armadillidium</taxon>
    </lineage>
</organism>
<evidence type="ECO:0000313" key="2">
    <source>
        <dbReference type="EMBL" id="KAB7497571.1"/>
    </source>
</evidence>
<gene>
    <name evidence="2" type="ORF">Anas_03155</name>
</gene>
<dbReference type="InterPro" id="IPR036910">
    <property type="entry name" value="HMG_box_dom_sf"/>
</dbReference>
<feature type="compositionally biased region" description="Polar residues" evidence="1">
    <location>
        <begin position="430"/>
        <end position="442"/>
    </location>
</feature>
<feature type="region of interest" description="Disordered" evidence="1">
    <location>
        <begin position="369"/>
        <end position="395"/>
    </location>
</feature>
<sequence>MVHKDKSKGFNVFLIANVKAIKEKMEHKKLRMGAMKTVANSMWNKLTEKEKLCYEGIKACGKTPLDVYYEKVRKKDDSLNFKEAKTKWDTLPISEREKFIKKSAKLKMAGVNTEEDVEVENFDVILGPSERELSDYLAVHGMPEKPSQSLHISYLRKCGEYNDKLRIPELTKLANKKFNELSDEEKIYWTRKHEKSHKKYEKRLKMWEGTLDEVEKYMLKLFLQSRERSNSSKSSKMESAEKLNTVIMPLIRMEFDIKLSQIPAITALQVYKQEVKERTGKTPDRYDSQKHVTRLNQIEKKALQAKGEKNKVDFIKKVKSYVESLSEEKRSIFLGQNRLPFMKKLKEDIFENDFPCSKYPVYLKSNNSKETTKNKIASPENQKDAEVEMPKKSRKKQNFYKDIESTLSEIFEDIDLEHLFSKTDEETKNKLNTSGRNKNYSTNDKIDKNNNDSKKIKDDRNNKVVKLKENARDLSNEKSKRKRSNSFSECKKRRKLNNDEDNLMVKVETDSDDDEDEKDINLVNISKYLNSLEFENTDTKLECDVEKSEFEFYENE</sequence>
<dbReference type="GO" id="GO:0005634">
    <property type="term" value="C:nucleus"/>
    <property type="evidence" value="ECO:0007669"/>
    <property type="project" value="UniProtKB-ARBA"/>
</dbReference>
<accession>A0A5N5STN5</accession>
<feature type="region of interest" description="Disordered" evidence="1">
    <location>
        <begin position="426"/>
        <end position="518"/>
    </location>
</feature>
<evidence type="ECO:0000256" key="1">
    <source>
        <dbReference type="SAM" id="MobiDB-lite"/>
    </source>
</evidence>
<dbReference type="Proteomes" id="UP000326759">
    <property type="component" value="Unassembled WGS sequence"/>
</dbReference>
<comment type="caution">
    <text evidence="2">The sequence shown here is derived from an EMBL/GenBank/DDBJ whole genome shotgun (WGS) entry which is preliminary data.</text>
</comment>
<feature type="compositionally biased region" description="Basic and acidic residues" evidence="1">
    <location>
        <begin position="444"/>
        <end position="478"/>
    </location>
</feature>
<reference evidence="2 3" key="1">
    <citation type="journal article" date="2019" name="PLoS Biol.">
        <title>Sex chromosomes control vertical transmission of feminizing Wolbachia symbionts in an isopod.</title>
        <authorList>
            <person name="Becking T."/>
            <person name="Chebbi M.A."/>
            <person name="Giraud I."/>
            <person name="Moumen B."/>
            <person name="Laverre T."/>
            <person name="Caubet Y."/>
            <person name="Peccoud J."/>
            <person name="Gilbert C."/>
            <person name="Cordaux R."/>
        </authorList>
    </citation>
    <scope>NUCLEOTIDE SEQUENCE [LARGE SCALE GENOMIC DNA]</scope>
    <source>
        <strain evidence="2">ANa2</strain>
        <tissue evidence="2">Whole body excluding digestive tract and cuticle</tissue>
    </source>
</reference>
<dbReference type="Gene3D" id="1.10.30.10">
    <property type="entry name" value="High mobility group box domain"/>
    <property type="match status" value="1"/>
</dbReference>
<protein>
    <submittedName>
        <fullName evidence="2">Uncharacterized protein</fullName>
    </submittedName>
</protein>
<feature type="compositionally biased region" description="Basic and acidic residues" evidence="1">
    <location>
        <begin position="381"/>
        <end position="391"/>
    </location>
</feature>
<dbReference type="AlphaFoldDB" id="A0A5N5STN5"/>
<dbReference type="SUPFAM" id="SSF47095">
    <property type="entry name" value="HMG-box"/>
    <property type="match status" value="1"/>
</dbReference>
<name>A0A5N5STN5_9CRUS</name>